<protein>
    <recommendedName>
        <fullName evidence="4">DUF3253 domain-containing protein</fullName>
    </recommendedName>
</protein>
<reference evidence="2 3" key="1">
    <citation type="submission" date="2014-07" db="EMBL/GenBank/DDBJ databases">
        <title>Draft genome sequence of Thalassospira profundimaris R8-17.</title>
        <authorList>
            <person name="Lai Q."/>
            <person name="Shao Z."/>
        </authorList>
    </citation>
    <scope>NUCLEOTIDE SEQUENCE [LARGE SCALE GENOMIC DNA]</scope>
    <source>
        <strain evidence="2 3">R8-17</strain>
    </source>
</reference>
<feature type="region of interest" description="Disordered" evidence="1">
    <location>
        <begin position="1"/>
        <end position="22"/>
    </location>
</feature>
<gene>
    <name evidence="2" type="ORF">TH6_18365</name>
</gene>
<evidence type="ECO:0008006" key="4">
    <source>
        <dbReference type="Google" id="ProtNLM"/>
    </source>
</evidence>
<dbReference type="InterPro" id="IPR036390">
    <property type="entry name" value="WH_DNA-bd_sf"/>
</dbReference>
<dbReference type="EMBL" id="JPWB01000010">
    <property type="protein sequence ID" value="RCK19567.1"/>
    <property type="molecule type" value="Genomic_DNA"/>
</dbReference>
<name>A0A367V320_9PROT</name>
<proteinExistence type="predicted"/>
<dbReference type="Proteomes" id="UP000253061">
    <property type="component" value="Unassembled WGS sequence"/>
</dbReference>
<evidence type="ECO:0000313" key="3">
    <source>
        <dbReference type="Proteomes" id="UP000253061"/>
    </source>
</evidence>
<evidence type="ECO:0000256" key="1">
    <source>
        <dbReference type="SAM" id="MobiDB-lite"/>
    </source>
</evidence>
<feature type="compositionally biased region" description="Low complexity" evidence="1">
    <location>
        <begin position="1"/>
        <end position="17"/>
    </location>
</feature>
<evidence type="ECO:0000313" key="2">
    <source>
        <dbReference type="EMBL" id="RCK19567.1"/>
    </source>
</evidence>
<comment type="caution">
    <text evidence="2">The sequence shown here is derived from an EMBL/GenBank/DDBJ whole genome shotgun (WGS) entry which is preliminary data.</text>
</comment>
<dbReference type="AlphaFoldDB" id="A0A367V320"/>
<organism evidence="2 3">
    <name type="scientific">Thalassospira profundimaris</name>
    <dbReference type="NCBI Taxonomy" id="502049"/>
    <lineage>
        <taxon>Bacteria</taxon>
        <taxon>Pseudomonadati</taxon>
        <taxon>Pseudomonadota</taxon>
        <taxon>Alphaproteobacteria</taxon>
        <taxon>Rhodospirillales</taxon>
        <taxon>Thalassospiraceae</taxon>
        <taxon>Thalassospira</taxon>
    </lineage>
</organism>
<sequence length="112" mass="12429">MPAAPKAGSASGSAKPGVMMFDQKDEDQPTYAILRQRMIDMATQRGVEKTICPSEVAKSFGSYWRGLMPRVHQVADQLCAEGKLTFEKSGVSYGRHRPSGHYRLRVVPEDED</sequence>
<dbReference type="InterPro" id="IPR021660">
    <property type="entry name" value="DUF3253"/>
</dbReference>
<dbReference type="InterPro" id="IPR036388">
    <property type="entry name" value="WH-like_DNA-bd_sf"/>
</dbReference>
<dbReference type="SUPFAM" id="SSF46785">
    <property type="entry name" value="Winged helix' DNA-binding domain"/>
    <property type="match status" value="1"/>
</dbReference>
<accession>A0A367V320</accession>
<dbReference type="Pfam" id="PF11625">
    <property type="entry name" value="DUF3253"/>
    <property type="match status" value="1"/>
</dbReference>
<dbReference type="Gene3D" id="1.10.10.10">
    <property type="entry name" value="Winged helix-like DNA-binding domain superfamily/Winged helix DNA-binding domain"/>
    <property type="match status" value="1"/>
</dbReference>